<dbReference type="Proteomes" id="UP001060215">
    <property type="component" value="Chromosome 6"/>
</dbReference>
<evidence type="ECO:0000313" key="1">
    <source>
        <dbReference type="EMBL" id="KAI8021251.1"/>
    </source>
</evidence>
<comment type="caution">
    <text evidence="1">The sequence shown here is derived from an EMBL/GenBank/DDBJ whole genome shotgun (WGS) entry which is preliminary data.</text>
</comment>
<protein>
    <submittedName>
        <fullName evidence="1">Uncharacterized protein</fullName>
    </submittedName>
</protein>
<dbReference type="EMBL" id="CM045763">
    <property type="protein sequence ID" value="KAI8021251.1"/>
    <property type="molecule type" value="Genomic_DNA"/>
</dbReference>
<keyword evidence="2" id="KW-1185">Reference proteome</keyword>
<proteinExistence type="predicted"/>
<accession>A0ACC0IAB6</accession>
<organism evidence="1 2">
    <name type="scientific">Camellia lanceoleosa</name>
    <dbReference type="NCBI Taxonomy" id="1840588"/>
    <lineage>
        <taxon>Eukaryota</taxon>
        <taxon>Viridiplantae</taxon>
        <taxon>Streptophyta</taxon>
        <taxon>Embryophyta</taxon>
        <taxon>Tracheophyta</taxon>
        <taxon>Spermatophyta</taxon>
        <taxon>Magnoliopsida</taxon>
        <taxon>eudicotyledons</taxon>
        <taxon>Gunneridae</taxon>
        <taxon>Pentapetalae</taxon>
        <taxon>asterids</taxon>
        <taxon>Ericales</taxon>
        <taxon>Theaceae</taxon>
        <taxon>Camellia</taxon>
    </lineage>
</organism>
<gene>
    <name evidence="1" type="ORF">LOK49_LG03G01395</name>
</gene>
<name>A0ACC0IAB6_9ERIC</name>
<evidence type="ECO:0000313" key="2">
    <source>
        <dbReference type="Proteomes" id="UP001060215"/>
    </source>
</evidence>
<reference evidence="1 2" key="1">
    <citation type="journal article" date="2022" name="Plant J.">
        <title>Chromosome-level genome of Camellia lanceoleosa provides a valuable resource for understanding genome evolution and self-incompatibility.</title>
        <authorList>
            <person name="Gong W."/>
            <person name="Xiao S."/>
            <person name="Wang L."/>
            <person name="Liao Z."/>
            <person name="Chang Y."/>
            <person name="Mo W."/>
            <person name="Hu G."/>
            <person name="Li W."/>
            <person name="Zhao G."/>
            <person name="Zhu H."/>
            <person name="Hu X."/>
            <person name="Ji K."/>
            <person name="Xiang X."/>
            <person name="Song Q."/>
            <person name="Yuan D."/>
            <person name="Jin S."/>
            <person name="Zhang L."/>
        </authorList>
    </citation>
    <scope>NUCLEOTIDE SEQUENCE [LARGE SCALE GENOMIC DNA]</scope>
    <source>
        <strain evidence="1">SQ_2022a</strain>
    </source>
</reference>
<sequence length="250" mass="27316">MMGKNWGFCEGESDYDDFGDGKRKKFEKDELQKSETEMGIPSTMRDAWANRRNSPLIASPAKDQKILNSRRCTQDHGLLLNGVSGICRGCSERPFDFPQSPSPTPIYNDSDVKPKPRKRLIKKNTTAEESTPAFGIGEEDDGEELGDFVRGESDYDDFGDGKRKKFEKDEGVRAGVKAASIACVGSAVPTLESADLVILEEEDDATSVSVGSKALDQLRVGTRRVVANLGAKGWTLGAIKSLLELLHDAP</sequence>